<organism evidence="1 2">
    <name type="scientific">Natronorubrum halalkaliphilum</name>
    <dbReference type="NCBI Taxonomy" id="2691917"/>
    <lineage>
        <taxon>Archaea</taxon>
        <taxon>Methanobacteriati</taxon>
        <taxon>Methanobacteriota</taxon>
        <taxon>Stenosarchaea group</taxon>
        <taxon>Halobacteria</taxon>
        <taxon>Halobacteriales</taxon>
        <taxon>Natrialbaceae</taxon>
        <taxon>Natronorubrum</taxon>
    </lineage>
</organism>
<evidence type="ECO:0000313" key="1">
    <source>
        <dbReference type="EMBL" id="MXV60978.1"/>
    </source>
</evidence>
<gene>
    <name evidence="1" type="ORF">GS429_02665</name>
</gene>
<evidence type="ECO:0000313" key="2">
    <source>
        <dbReference type="Proteomes" id="UP000434101"/>
    </source>
</evidence>
<dbReference type="SUPFAM" id="SSF53474">
    <property type="entry name" value="alpha/beta-Hydrolases"/>
    <property type="match status" value="1"/>
</dbReference>
<comment type="caution">
    <text evidence="1">The sequence shown here is derived from an EMBL/GenBank/DDBJ whole genome shotgun (WGS) entry which is preliminary data.</text>
</comment>
<proteinExistence type="predicted"/>
<reference evidence="1 2" key="1">
    <citation type="submission" date="2020-01" db="EMBL/GenBank/DDBJ databases">
        <title>Natronorubrum sp. JWXQ-INN 674 isolated from Inner Mongolia Autonomous Region of China.</title>
        <authorList>
            <person name="Xue Q."/>
        </authorList>
    </citation>
    <scope>NUCLEOTIDE SEQUENCE [LARGE SCALE GENOMIC DNA]</scope>
    <source>
        <strain evidence="1 2">JWXQ-INN-674</strain>
    </source>
</reference>
<dbReference type="PROSITE" id="PS51318">
    <property type="entry name" value="TAT"/>
    <property type="match status" value="1"/>
</dbReference>
<dbReference type="InterPro" id="IPR029058">
    <property type="entry name" value="AB_hydrolase_fold"/>
</dbReference>
<name>A0A6B0VHE9_9EURY</name>
<dbReference type="Proteomes" id="UP000434101">
    <property type="component" value="Unassembled WGS sequence"/>
</dbReference>
<dbReference type="EMBL" id="WUYX01000013">
    <property type="protein sequence ID" value="MXV60978.1"/>
    <property type="molecule type" value="Genomic_DNA"/>
</dbReference>
<sequence>MSDSGINRRDLLKTTAVTTTVTSSGLAVGAVSADGKGRSLTASNGELDVTVISADSDAGFNYPYYLYAPATVDEYDRPLLVEPNNTGGTSDSLEDHREAAESLIERQTPRQIADELRVPVLVPVFPRPASDPVDGYHYVHALDVETMQIDGGKLERVDQQLLHMIEHAKAKLADRSYPVADGILMNGFSASGNFVNRFTALHPEIVRSATAGGINGTALLPETEANGHQLNYQVGVADLVSLTGHEFDLEGWQETDQLVYMAGMTRTIRSRTTMPGIHHSARLR</sequence>
<dbReference type="AlphaFoldDB" id="A0A6B0VHE9"/>
<accession>A0A6B0VHE9</accession>
<keyword evidence="2" id="KW-1185">Reference proteome</keyword>
<dbReference type="InterPro" id="IPR006311">
    <property type="entry name" value="TAT_signal"/>
</dbReference>
<dbReference type="OrthoDB" id="8638at2157"/>
<dbReference type="Gene3D" id="3.40.50.1820">
    <property type="entry name" value="alpha/beta hydrolase"/>
    <property type="match status" value="1"/>
</dbReference>
<dbReference type="RefSeq" id="WP_160062457.1">
    <property type="nucleotide sequence ID" value="NZ_WUYX01000013.1"/>
</dbReference>
<protein>
    <submittedName>
        <fullName evidence="1">Uncharacterized protein</fullName>
    </submittedName>
</protein>